<keyword evidence="1" id="KW-1133">Transmembrane helix</keyword>
<evidence type="ECO:0000256" key="1">
    <source>
        <dbReference type="SAM" id="Phobius"/>
    </source>
</evidence>
<protein>
    <submittedName>
        <fullName evidence="2">Uncharacterized protein</fullName>
    </submittedName>
</protein>
<gene>
    <name evidence="2" type="ORF">HGG82_13100</name>
</gene>
<comment type="caution">
    <text evidence="2">The sequence shown here is derived from an EMBL/GenBank/DDBJ whole genome shotgun (WGS) entry which is preliminary data.</text>
</comment>
<proteinExistence type="predicted"/>
<evidence type="ECO:0000313" key="2">
    <source>
        <dbReference type="EMBL" id="NLQ18545.1"/>
    </source>
</evidence>
<reference evidence="2 3" key="1">
    <citation type="submission" date="2020-04" db="EMBL/GenBank/DDBJ databases">
        <title>Marinomonas sp. M1K-6 isolated from the deep seawater of the Mariana Trench.</title>
        <authorList>
            <person name="Li Y."/>
        </authorList>
    </citation>
    <scope>NUCLEOTIDE SEQUENCE [LARGE SCALE GENOMIC DNA]</scope>
    <source>
        <strain evidence="2 3">M1K-6</strain>
    </source>
</reference>
<dbReference type="AlphaFoldDB" id="A0A847R3M5"/>
<name>A0A847R3M5_9GAMM</name>
<accession>A0A847R3M5</accession>
<keyword evidence="1" id="KW-0812">Transmembrane</keyword>
<evidence type="ECO:0000313" key="3">
    <source>
        <dbReference type="Proteomes" id="UP000586067"/>
    </source>
</evidence>
<feature type="transmembrane region" description="Helical" evidence="1">
    <location>
        <begin position="12"/>
        <end position="36"/>
    </location>
</feature>
<keyword evidence="1" id="KW-0472">Membrane</keyword>
<dbReference type="Proteomes" id="UP000586067">
    <property type="component" value="Unassembled WGS sequence"/>
</dbReference>
<keyword evidence="3" id="KW-1185">Reference proteome</keyword>
<dbReference type="RefSeq" id="WP_168826401.1">
    <property type="nucleotide sequence ID" value="NZ_CP073013.1"/>
</dbReference>
<organism evidence="2 3">
    <name type="scientific">Marinomonas profundi</name>
    <dbReference type="NCBI Taxonomy" id="2726122"/>
    <lineage>
        <taxon>Bacteria</taxon>
        <taxon>Pseudomonadati</taxon>
        <taxon>Pseudomonadota</taxon>
        <taxon>Gammaproteobacteria</taxon>
        <taxon>Oceanospirillales</taxon>
        <taxon>Oceanospirillaceae</taxon>
        <taxon>Marinomonas</taxon>
    </lineage>
</organism>
<dbReference type="EMBL" id="JABAEK010000015">
    <property type="protein sequence ID" value="NLQ18545.1"/>
    <property type="molecule type" value="Genomic_DNA"/>
</dbReference>
<sequence length="236" mass="27247">MRISVCSNLSHSLFYGMTVSLVVLLSLLQIAAWYPFLSQSHSEMTRHIRLKEQASEDWSKTRLQAEQLNDLVLSAVPWVTHDVAAEKDQVPTKWSIQGTASIAQWQHLFEVIEAQFALGLLSVDWQRTSDGRWFGRLSFDVQGMHGNRSYHNWLPTPLRAYRFVERDWRLLSTMRAGNVTSALLEYKQHRHWVRKGSWLSVAGLTVSDVFFDRVMLLAKDGAQMALMIREKERADD</sequence>